<dbReference type="InParanoid" id="A0A0H2R751"/>
<dbReference type="AlphaFoldDB" id="A0A0H2R751"/>
<name>A0A0H2R751_9AGAM</name>
<evidence type="ECO:0000313" key="1">
    <source>
        <dbReference type="EMBL" id="KLO07187.1"/>
    </source>
</evidence>
<organism evidence="1 2">
    <name type="scientific">Schizopora paradoxa</name>
    <dbReference type="NCBI Taxonomy" id="27342"/>
    <lineage>
        <taxon>Eukaryota</taxon>
        <taxon>Fungi</taxon>
        <taxon>Dikarya</taxon>
        <taxon>Basidiomycota</taxon>
        <taxon>Agaricomycotina</taxon>
        <taxon>Agaricomycetes</taxon>
        <taxon>Hymenochaetales</taxon>
        <taxon>Schizoporaceae</taxon>
        <taxon>Schizopora</taxon>
    </lineage>
</organism>
<proteinExistence type="predicted"/>
<sequence>MGLQILGALSEHKITIWTAIIAIGKVNTMAPRLDIPLEAADAAKLVLNSILTIFDSDGLKRIHFPELQKRHHAFLSLRSAATLSDDHRITIDHFKNIEVSFDKQPLAELARKIELTLAQFLVRVYLSEDGLVDTRKLDVRLNLEQRGIVSKQELDRPRKVVAQALVGLSPDVAKIFGAKEGRSNVSTIGHIVKNFRFSQLSAKGISSNNILHADLAPTFGQLDRDSMKSLDDELKITIAVVNRCLERMTAEEFTWERIISGFMQIPFVEPAEPFLPNIKSGEKLIRQEDSHFRFKKERRDKVAEDVSNWFASLIGDDDVVESTKLDIHVLADIIAANFTSNDGSSTFSAENDQNEKTVLDINVLRYPDSRTRYFKVYRIQLTAWGDSRRGFLRSKADVGISAVYNVRQFKPRSSYIAGLDDEVKAKAIAHAEALFV</sequence>
<dbReference type="OrthoDB" id="2735833at2759"/>
<keyword evidence="2" id="KW-1185">Reference proteome</keyword>
<dbReference type="EMBL" id="KQ086155">
    <property type="protein sequence ID" value="KLO07187.1"/>
    <property type="molecule type" value="Genomic_DNA"/>
</dbReference>
<protein>
    <submittedName>
        <fullName evidence="1">Uncharacterized protein</fullName>
    </submittedName>
</protein>
<dbReference type="Proteomes" id="UP000053477">
    <property type="component" value="Unassembled WGS sequence"/>
</dbReference>
<gene>
    <name evidence="1" type="ORF">SCHPADRAFT_932620</name>
</gene>
<reference evidence="1 2" key="1">
    <citation type="submission" date="2015-04" db="EMBL/GenBank/DDBJ databases">
        <title>Complete genome sequence of Schizopora paradoxa KUC8140, a cosmopolitan wood degrader in East Asia.</title>
        <authorList>
            <consortium name="DOE Joint Genome Institute"/>
            <person name="Min B."/>
            <person name="Park H."/>
            <person name="Jang Y."/>
            <person name="Kim J.-J."/>
            <person name="Kim K.H."/>
            <person name="Pangilinan J."/>
            <person name="Lipzen A."/>
            <person name="Riley R."/>
            <person name="Grigoriev I.V."/>
            <person name="Spatafora J.W."/>
            <person name="Choi I.-G."/>
        </authorList>
    </citation>
    <scope>NUCLEOTIDE SEQUENCE [LARGE SCALE GENOMIC DNA]</scope>
    <source>
        <strain evidence="1 2">KUC8140</strain>
    </source>
</reference>
<accession>A0A0H2R751</accession>
<evidence type="ECO:0000313" key="2">
    <source>
        <dbReference type="Proteomes" id="UP000053477"/>
    </source>
</evidence>